<sequence length="151" mass="15486">MRLPRRPALALGLLLVLPLAACTSDGGEPDPSSSTEPTAVETTPVEIPGPQDLEVTRVMIQGGEVAQGQAELLPAQSRFHVDAACLSGDGTGLGAVSVIIDGQSSTAKEMQCNGTPVSIQMLGKPRDATIQLSVSVPEGDHITAYAVGTAR</sequence>
<dbReference type="OrthoDB" id="9851791at2"/>
<evidence type="ECO:0000256" key="1">
    <source>
        <dbReference type="SAM" id="MobiDB-lite"/>
    </source>
</evidence>
<proteinExistence type="predicted"/>
<evidence type="ECO:0008006" key="5">
    <source>
        <dbReference type="Google" id="ProtNLM"/>
    </source>
</evidence>
<dbReference type="Proteomes" id="UP000245166">
    <property type="component" value="Unassembled WGS sequence"/>
</dbReference>
<dbReference type="EMBL" id="PYHR01000002">
    <property type="protein sequence ID" value="PWD50235.1"/>
    <property type="molecule type" value="Genomic_DNA"/>
</dbReference>
<accession>A0A2U1ZTC1</accession>
<evidence type="ECO:0000313" key="4">
    <source>
        <dbReference type="Proteomes" id="UP000245166"/>
    </source>
</evidence>
<keyword evidence="4" id="KW-1185">Reference proteome</keyword>
<name>A0A2U1ZTC1_9MICO</name>
<dbReference type="RefSeq" id="WP_109228618.1">
    <property type="nucleotide sequence ID" value="NZ_PYHR01000002.1"/>
</dbReference>
<protein>
    <recommendedName>
        <fullName evidence="5">Lipoprotein</fullName>
    </recommendedName>
</protein>
<gene>
    <name evidence="3" type="ORF">C8046_05715</name>
</gene>
<feature type="signal peptide" evidence="2">
    <location>
        <begin position="1"/>
        <end position="23"/>
    </location>
</feature>
<organism evidence="3 4">
    <name type="scientific">Serinibacter arcticus</name>
    <dbReference type="NCBI Taxonomy" id="1655435"/>
    <lineage>
        <taxon>Bacteria</taxon>
        <taxon>Bacillati</taxon>
        <taxon>Actinomycetota</taxon>
        <taxon>Actinomycetes</taxon>
        <taxon>Micrococcales</taxon>
        <taxon>Beutenbergiaceae</taxon>
        <taxon>Serinibacter</taxon>
    </lineage>
</organism>
<comment type="caution">
    <text evidence="3">The sequence shown here is derived from an EMBL/GenBank/DDBJ whole genome shotgun (WGS) entry which is preliminary data.</text>
</comment>
<dbReference type="AlphaFoldDB" id="A0A2U1ZTC1"/>
<feature type="chain" id="PRO_5038400836" description="Lipoprotein" evidence="2">
    <location>
        <begin position="24"/>
        <end position="151"/>
    </location>
</feature>
<keyword evidence="2" id="KW-0732">Signal</keyword>
<evidence type="ECO:0000313" key="3">
    <source>
        <dbReference type="EMBL" id="PWD50235.1"/>
    </source>
</evidence>
<feature type="region of interest" description="Disordered" evidence="1">
    <location>
        <begin position="24"/>
        <end position="49"/>
    </location>
</feature>
<feature type="compositionally biased region" description="Low complexity" evidence="1">
    <location>
        <begin position="31"/>
        <end position="46"/>
    </location>
</feature>
<evidence type="ECO:0000256" key="2">
    <source>
        <dbReference type="SAM" id="SignalP"/>
    </source>
</evidence>
<reference evidence="3 4" key="1">
    <citation type="submission" date="2018-03" db="EMBL/GenBank/DDBJ databases">
        <title>Genome assembly of novel Miniimonas species PCH200.</title>
        <authorList>
            <person name="Thakur V."/>
            <person name="Kumar V."/>
            <person name="Singh D."/>
        </authorList>
    </citation>
    <scope>NUCLEOTIDE SEQUENCE [LARGE SCALE GENOMIC DNA]</scope>
    <source>
        <strain evidence="3 4">PCH200</strain>
    </source>
</reference>